<protein>
    <submittedName>
        <fullName evidence="1">15232_t:CDS:1</fullName>
    </submittedName>
</protein>
<evidence type="ECO:0000313" key="1">
    <source>
        <dbReference type="EMBL" id="CAI2187131.1"/>
    </source>
</evidence>
<reference evidence="1" key="1">
    <citation type="submission" date="2022-08" db="EMBL/GenBank/DDBJ databases">
        <authorList>
            <person name="Kallberg Y."/>
            <person name="Tangrot J."/>
            <person name="Rosling A."/>
        </authorList>
    </citation>
    <scope>NUCLEOTIDE SEQUENCE</scope>
    <source>
        <strain evidence="1">Wild A</strain>
    </source>
</reference>
<name>A0A9W4X524_9GLOM</name>
<feature type="non-terminal residue" evidence="1">
    <location>
        <position position="510"/>
    </location>
</feature>
<sequence length="510" mass="59074">MEIRLLLGEEKGIFASTIKNFYQQKTNPRSKNDRSNSTVNAEEGILQGKRSLDEYEEDQAFRMDFKDPVDFMQYLEEHIQDSFKKYKTHYNYIALVQRFPLESPKSGEFLKELKECHSVDEAEMQMIQKDKLYSFWNEIAQTRKSFKGTSALLDGKANIYKSNNLAYRGCRRALAYINSIFEIQELQGQQGFDICQFGQPLWIAYIVANKNVKGTISFTQSKLLGRMDPSVLVSNDNDMRKNHIKQRIVLLHFGCTAGLHLCLKMELPSQLARNHMATIVAINEDRIELLACYPFEPILSEVAIKILSVDNYRLKAIEILNSIIWKGCIMDAGDRGELEMRIVLLTVWMHTKPLDFYSRQINVLDFLQAFFPQSNINTCTILKANKKTENFGCIVIQIKNWARRQTNFDNKVGRQLKATHVFSEELGKHISKEFYLGIYIHLEVYTNDSSFTLYDYSKSGNRWKLQKTDGNKATFNRIVVLGLSNFYTTNDSEKLKTMKSLVQAWDNPVM</sequence>
<keyword evidence="2" id="KW-1185">Reference proteome</keyword>
<dbReference type="OrthoDB" id="2432692at2759"/>
<dbReference type="AlphaFoldDB" id="A0A9W4X524"/>
<organism evidence="1 2">
    <name type="scientific">Funneliformis geosporum</name>
    <dbReference type="NCBI Taxonomy" id="1117311"/>
    <lineage>
        <taxon>Eukaryota</taxon>
        <taxon>Fungi</taxon>
        <taxon>Fungi incertae sedis</taxon>
        <taxon>Mucoromycota</taxon>
        <taxon>Glomeromycotina</taxon>
        <taxon>Glomeromycetes</taxon>
        <taxon>Glomerales</taxon>
        <taxon>Glomeraceae</taxon>
        <taxon>Funneliformis</taxon>
    </lineage>
</organism>
<comment type="caution">
    <text evidence="1">The sequence shown here is derived from an EMBL/GenBank/DDBJ whole genome shotgun (WGS) entry which is preliminary data.</text>
</comment>
<dbReference type="Proteomes" id="UP001153678">
    <property type="component" value="Unassembled WGS sequence"/>
</dbReference>
<gene>
    <name evidence="1" type="ORF">FWILDA_LOCUS12922</name>
</gene>
<proteinExistence type="predicted"/>
<evidence type="ECO:0000313" key="2">
    <source>
        <dbReference type="Proteomes" id="UP001153678"/>
    </source>
</evidence>
<dbReference type="PANTHER" id="PTHR33266:SF1">
    <property type="entry name" value="F-BOX DOMAIN-CONTAINING PROTEIN"/>
    <property type="match status" value="1"/>
</dbReference>
<dbReference type="PANTHER" id="PTHR33266">
    <property type="entry name" value="CHROMOSOME 15, WHOLE GENOME SHOTGUN SEQUENCE"/>
    <property type="match status" value="1"/>
</dbReference>
<accession>A0A9W4X524</accession>
<dbReference type="EMBL" id="CAMKVN010004473">
    <property type="protein sequence ID" value="CAI2187131.1"/>
    <property type="molecule type" value="Genomic_DNA"/>
</dbReference>